<feature type="compositionally biased region" description="Low complexity" evidence="1">
    <location>
        <begin position="530"/>
        <end position="548"/>
    </location>
</feature>
<dbReference type="OrthoDB" id="10422516at2759"/>
<feature type="compositionally biased region" description="Polar residues" evidence="1">
    <location>
        <begin position="411"/>
        <end position="421"/>
    </location>
</feature>
<feature type="region of interest" description="Disordered" evidence="1">
    <location>
        <begin position="180"/>
        <end position="202"/>
    </location>
</feature>
<gene>
    <name evidence="2" type="ORF">CDD82_5533</name>
</gene>
<dbReference type="AlphaFoldDB" id="A0A2C5Y5H0"/>
<comment type="caution">
    <text evidence="2">The sequence shown here is derived from an EMBL/GenBank/DDBJ whole genome shotgun (WGS) entry which is preliminary data.</text>
</comment>
<keyword evidence="3" id="KW-1185">Reference proteome</keyword>
<sequence>MHPLSRSALPTPSAPPSHLDRYKPPASRVMASAKVTPRGGASNNATARLTPMDSSVKLPGSDPDTMYAAGAPPLPAMAKAAANSDISGRFNMALPNATLIDNRVTAQAQPRPQAGVSQRSLGLARTSASLAPGLTPSNHPSTPYGRGHAIATPQSQDFTATSITGQVQPGRPMVHEAASKQTRDSSYGQNQSCTINTNRPGNWPLVRGQPTHDLPNLNQPPGPNDVQGYYGICDEQLGGLGQDEGGSSSYHVYNQQSTNLFQYEQQAQFPTPSHNMSSVLCATANASDAWPNLEFSEEQLRAAAAALSEMQVANNSAEAAPQQWNSSGEGQFTQVAQEQQGLDLQYLGGVGEASNLEEIFPQYYNEQINQDLFNSLGQGADLSNLEPQLYVPSHEQDAGLNEFAQGVDENANPQPQLSLSNMKEPESHQEEQEDPLQSEYPDQATEMAPALVGHLDEAACAAAPAPTPAAAQDPGAVPIQDAALWGHCQAYESPHGITWGPVDAARPLAAAPGFIEYPAQAEPEWDPQMQQQQQQQQEQQQEQQQQQQGINATLLPPQEPGSEEQQQLPCQVHPDQEWLEQQCFPNNPDEYPQAYFDEAFTQNVFDVQNDDYLYSLLGGGYDEAVPFQGGDE</sequence>
<name>A0A2C5Y5H0_9HYPO</name>
<proteinExistence type="predicted"/>
<feature type="region of interest" description="Disordered" evidence="1">
    <location>
        <begin position="407"/>
        <end position="438"/>
    </location>
</feature>
<dbReference type="Proteomes" id="UP000224854">
    <property type="component" value="Unassembled WGS sequence"/>
</dbReference>
<protein>
    <submittedName>
        <fullName evidence="2">Uncharacterized protein</fullName>
    </submittedName>
</protein>
<evidence type="ECO:0000313" key="3">
    <source>
        <dbReference type="Proteomes" id="UP000224854"/>
    </source>
</evidence>
<dbReference type="EMBL" id="NJEU01000512">
    <property type="protein sequence ID" value="PHH73338.1"/>
    <property type="molecule type" value="Genomic_DNA"/>
</dbReference>
<evidence type="ECO:0000256" key="1">
    <source>
        <dbReference type="SAM" id="MobiDB-lite"/>
    </source>
</evidence>
<reference evidence="2 3" key="1">
    <citation type="submission" date="2017-06" db="EMBL/GenBank/DDBJ databases">
        <title>Ant-infecting Ophiocordyceps genomes reveal a high diversity of potential behavioral manipulation genes and a possible major role for enterotoxins.</title>
        <authorList>
            <person name="De Bekker C."/>
            <person name="Evans H.C."/>
            <person name="Brachmann A."/>
            <person name="Hughes D.P."/>
        </authorList>
    </citation>
    <scope>NUCLEOTIDE SEQUENCE [LARGE SCALE GENOMIC DNA]</scope>
    <source>
        <strain evidence="2 3">1348a</strain>
    </source>
</reference>
<accession>A0A2C5Y5H0</accession>
<feature type="region of interest" description="Disordered" evidence="1">
    <location>
        <begin position="1"/>
        <end position="64"/>
    </location>
</feature>
<organism evidence="2 3">
    <name type="scientific">Ophiocordyceps australis</name>
    <dbReference type="NCBI Taxonomy" id="1399860"/>
    <lineage>
        <taxon>Eukaryota</taxon>
        <taxon>Fungi</taxon>
        <taxon>Dikarya</taxon>
        <taxon>Ascomycota</taxon>
        <taxon>Pezizomycotina</taxon>
        <taxon>Sordariomycetes</taxon>
        <taxon>Hypocreomycetidae</taxon>
        <taxon>Hypocreales</taxon>
        <taxon>Ophiocordycipitaceae</taxon>
        <taxon>Ophiocordyceps</taxon>
    </lineage>
</organism>
<feature type="region of interest" description="Disordered" evidence="1">
    <location>
        <begin position="524"/>
        <end position="548"/>
    </location>
</feature>
<evidence type="ECO:0000313" key="2">
    <source>
        <dbReference type="EMBL" id="PHH73338.1"/>
    </source>
</evidence>
<feature type="compositionally biased region" description="Polar residues" evidence="1">
    <location>
        <begin position="184"/>
        <end position="200"/>
    </location>
</feature>